<dbReference type="PROSITE" id="PS50948">
    <property type="entry name" value="PAN"/>
    <property type="match status" value="1"/>
</dbReference>
<keyword evidence="3" id="KW-0472">Membrane</keyword>
<dbReference type="AlphaFoldDB" id="A0A6F9DHR6"/>
<dbReference type="EMBL" id="LR787100">
    <property type="protein sequence ID" value="CAB3262962.1"/>
    <property type="molecule type" value="mRNA"/>
</dbReference>
<protein>
    <submittedName>
        <fullName evidence="7">Uncharacterized protein LOC100185865</fullName>
    </submittedName>
</protein>
<feature type="signal peptide" evidence="4">
    <location>
        <begin position="1"/>
        <end position="28"/>
    </location>
</feature>
<comment type="caution">
    <text evidence="1">Lacks conserved residue(s) required for the propagation of feature annotation.</text>
</comment>
<accession>A0A6F9DHR6</accession>
<evidence type="ECO:0000256" key="2">
    <source>
        <dbReference type="SAM" id="MobiDB-lite"/>
    </source>
</evidence>
<feature type="domain" description="Apple" evidence="6">
    <location>
        <begin position="58"/>
        <end position="139"/>
    </location>
</feature>
<dbReference type="SUPFAM" id="SSF57196">
    <property type="entry name" value="EGF/Laminin"/>
    <property type="match status" value="1"/>
</dbReference>
<keyword evidence="1" id="KW-0245">EGF-like domain</keyword>
<dbReference type="SMART" id="SM00181">
    <property type="entry name" value="EGF"/>
    <property type="match status" value="1"/>
</dbReference>
<evidence type="ECO:0000313" key="7">
    <source>
        <dbReference type="EMBL" id="CAB3262962.1"/>
    </source>
</evidence>
<dbReference type="InterPro" id="IPR000742">
    <property type="entry name" value="EGF"/>
</dbReference>
<dbReference type="CDD" id="cd00054">
    <property type="entry name" value="EGF_CA"/>
    <property type="match status" value="1"/>
</dbReference>
<feature type="transmembrane region" description="Helical" evidence="3">
    <location>
        <begin position="231"/>
        <end position="256"/>
    </location>
</feature>
<gene>
    <name evidence="7" type="primary">LOC100185865</name>
</gene>
<organism evidence="7">
    <name type="scientific">Phallusia mammillata</name>
    <dbReference type="NCBI Taxonomy" id="59560"/>
    <lineage>
        <taxon>Eukaryota</taxon>
        <taxon>Metazoa</taxon>
        <taxon>Chordata</taxon>
        <taxon>Tunicata</taxon>
        <taxon>Ascidiacea</taxon>
        <taxon>Phlebobranchia</taxon>
        <taxon>Ascidiidae</taxon>
        <taxon>Phallusia</taxon>
    </lineage>
</organism>
<evidence type="ECO:0000256" key="4">
    <source>
        <dbReference type="SAM" id="SignalP"/>
    </source>
</evidence>
<proteinExistence type="evidence at transcript level"/>
<feature type="disulfide bond" evidence="1">
    <location>
        <begin position="210"/>
        <end position="219"/>
    </location>
</feature>
<keyword evidence="4" id="KW-0732">Signal</keyword>
<evidence type="ECO:0000259" key="5">
    <source>
        <dbReference type="PROSITE" id="PS50026"/>
    </source>
</evidence>
<evidence type="ECO:0000256" key="1">
    <source>
        <dbReference type="PROSITE-ProRule" id="PRU00076"/>
    </source>
</evidence>
<name>A0A6F9DHR6_9ASCI</name>
<sequence>MDFCKSRISKMWCAVVLVFMVCGHQVSGDVVVKQNAIPEGSADATAVPAETTTKDEECLKSWEGFENTFLRGVKEHFIIYNNTSFDDCIAICCRKTDFECESLSYSVLLEMCIIMNITRFHKDARLEETRTFRHYHRVYPGDTTMTAKTSAPATASDRPAVAGSTLAIAGPETTVNNCPKDCKNGGKCEWVISSKDTKANINYASSECVCPKGFQGKHCEKRLATAGVPSYIIAVAVLGSIILILFLTVVIIYALYRSRTGKYRVREQRERWNKTTTARRAQSFNSMPTRSPVGSELSVPGSVNSTTTRTTATSV</sequence>
<feature type="disulfide bond" evidence="1">
    <location>
        <begin position="178"/>
        <end position="188"/>
    </location>
</feature>
<dbReference type="Gene3D" id="3.50.4.10">
    <property type="entry name" value="Hepatocyte Growth Factor"/>
    <property type="match status" value="1"/>
</dbReference>
<dbReference type="PROSITE" id="PS00022">
    <property type="entry name" value="EGF_1"/>
    <property type="match status" value="1"/>
</dbReference>
<evidence type="ECO:0000256" key="3">
    <source>
        <dbReference type="SAM" id="Phobius"/>
    </source>
</evidence>
<reference evidence="7" key="1">
    <citation type="submission" date="2020-04" db="EMBL/GenBank/DDBJ databases">
        <authorList>
            <person name="Neveu A P."/>
        </authorList>
    </citation>
    <scope>NUCLEOTIDE SEQUENCE</scope>
    <source>
        <tissue evidence="7">Whole embryo</tissue>
    </source>
</reference>
<dbReference type="InterPro" id="IPR003609">
    <property type="entry name" value="Pan_app"/>
</dbReference>
<dbReference type="SUPFAM" id="SSF57414">
    <property type="entry name" value="Hairpin loop containing domain-like"/>
    <property type="match status" value="1"/>
</dbReference>
<dbReference type="PROSITE" id="PS50026">
    <property type="entry name" value="EGF_3"/>
    <property type="match status" value="1"/>
</dbReference>
<feature type="compositionally biased region" description="Polar residues" evidence="2">
    <location>
        <begin position="274"/>
        <end position="289"/>
    </location>
</feature>
<keyword evidence="1" id="KW-1015">Disulfide bond</keyword>
<keyword evidence="3" id="KW-0812">Transmembrane</keyword>
<feature type="compositionally biased region" description="Low complexity" evidence="2">
    <location>
        <begin position="306"/>
        <end position="315"/>
    </location>
</feature>
<dbReference type="Gene3D" id="2.10.25.10">
    <property type="entry name" value="Laminin"/>
    <property type="match status" value="1"/>
</dbReference>
<feature type="domain" description="EGF-like" evidence="5">
    <location>
        <begin position="174"/>
        <end position="220"/>
    </location>
</feature>
<feature type="chain" id="PRO_5026271755" evidence="4">
    <location>
        <begin position="29"/>
        <end position="315"/>
    </location>
</feature>
<evidence type="ECO:0000259" key="6">
    <source>
        <dbReference type="PROSITE" id="PS50948"/>
    </source>
</evidence>
<feature type="region of interest" description="Disordered" evidence="2">
    <location>
        <begin position="274"/>
        <end position="315"/>
    </location>
</feature>
<dbReference type="PROSITE" id="PS01186">
    <property type="entry name" value="EGF_2"/>
    <property type="match status" value="1"/>
</dbReference>
<keyword evidence="3" id="KW-1133">Transmembrane helix</keyword>